<protein>
    <submittedName>
        <fullName evidence="1">Uncharacterized protein</fullName>
    </submittedName>
</protein>
<accession>A0A4Q5AX98</accession>
<dbReference type="GO" id="GO:0003677">
    <property type="term" value="F:DNA binding"/>
    <property type="evidence" value="ECO:0007669"/>
    <property type="project" value="InterPro"/>
</dbReference>
<sequence>MLNDPNTTLDEAISLAVKIQAARIGSTLKQVRERAGYAPTTFQDRYKGRRPWNTNDVDRLAKALGLPDGFALYAVARGEAYRAERSEAAC</sequence>
<comment type="caution">
    <text evidence="1">The sequence shown here is derived from an EMBL/GenBank/DDBJ whole genome shotgun (WGS) entry which is preliminary data.</text>
</comment>
<reference evidence="1 2" key="1">
    <citation type="submission" date="2018-12" db="EMBL/GenBank/DDBJ databases">
        <title>Unveiling genomic diversity among members of the Bifidobacterium pseudolongum species, a widely distributed gut commensal of the animal kingdom.</title>
        <authorList>
            <person name="Lugli G.A."/>
            <person name="Duranti S."/>
            <person name="Albert K."/>
            <person name="Mancabelli L."/>
            <person name="Napoli S."/>
            <person name="Viappiani A."/>
            <person name="Anzalone R."/>
            <person name="Longhi G."/>
            <person name="Milani C."/>
            <person name="Turroni F."/>
            <person name="Alessandri G."/>
            <person name="Sela D.A."/>
            <person name="Van Sinderen D."/>
            <person name="Ventura M."/>
        </authorList>
    </citation>
    <scope>NUCLEOTIDE SEQUENCE [LARGE SCALE GENOMIC DNA]</scope>
    <source>
        <strain evidence="1 2">2001B</strain>
    </source>
</reference>
<proteinExistence type="predicted"/>
<evidence type="ECO:0000313" key="1">
    <source>
        <dbReference type="EMBL" id="RYQ40577.1"/>
    </source>
</evidence>
<dbReference type="SUPFAM" id="SSF47413">
    <property type="entry name" value="lambda repressor-like DNA-binding domains"/>
    <property type="match status" value="1"/>
</dbReference>
<name>A0A4Q5AX98_9BIFI</name>
<dbReference type="InterPro" id="IPR010982">
    <property type="entry name" value="Lambda_DNA-bd_dom_sf"/>
</dbReference>
<dbReference type="AlphaFoldDB" id="A0A4Q5AX98"/>
<organism evidence="1 2">
    <name type="scientific">Bifidobacterium pseudolongum subsp. globosum</name>
    <dbReference type="NCBI Taxonomy" id="1690"/>
    <lineage>
        <taxon>Bacteria</taxon>
        <taxon>Bacillati</taxon>
        <taxon>Actinomycetota</taxon>
        <taxon>Actinomycetes</taxon>
        <taxon>Bifidobacteriales</taxon>
        <taxon>Bifidobacteriaceae</taxon>
        <taxon>Bifidobacterium</taxon>
    </lineage>
</organism>
<dbReference type="EMBL" id="RYUY01000001">
    <property type="protein sequence ID" value="RYQ40577.1"/>
    <property type="molecule type" value="Genomic_DNA"/>
</dbReference>
<evidence type="ECO:0000313" key="2">
    <source>
        <dbReference type="Proteomes" id="UP000293208"/>
    </source>
</evidence>
<dbReference type="Proteomes" id="UP000293208">
    <property type="component" value="Unassembled WGS sequence"/>
</dbReference>
<dbReference type="RefSeq" id="WP_129914030.1">
    <property type="nucleotide sequence ID" value="NZ_RYUY01000001.1"/>
</dbReference>
<gene>
    <name evidence="1" type="ORF">PG2001B_0458</name>
</gene>